<dbReference type="InterPro" id="IPR029061">
    <property type="entry name" value="THDP-binding"/>
</dbReference>
<feature type="domain" description="Pyruvate flavodoxin/ferredoxin oxidoreductase pyrimidine binding" evidence="3">
    <location>
        <begin position="260"/>
        <end position="434"/>
    </location>
</feature>
<name>A0A2V3PNW8_9BACT</name>
<dbReference type="PANTHER" id="PTHR32154">
    <property type="entry name" value="PYRUVATE-FLAVODOXIN OXIDOREDUCTASE-RELATED"/>
    <property type="match status" value="1"/>
</dbReference>
<dbReference type="Gene3D" id="3.40.50.920">
    <property type="match status" value="1"/>
</dbReference>
<dbReference type="CDD" id="cd07034">
    <property type="entry name" value="TPP_PYR_PFOR_IOR-alpha_like"/>
    <property type="match status" value="1"/>
</dbReference>
<dbReference type="OrthoDB" id="9794954at2"/>
<keyword evidence="5" id="KW-1185">Reference proteome</keyword>
<evidence type="ECO:0000256" key="1">
    <source>
        <dbReference type="ARBA" id="ARBA00023002"/>
    </source>
</evidence>
<feature type="domain" description="Pyruvate/ketoisovalerate oxidoreductase catalytic" evidence="2">
    <location>
        <begin position="22"/>
        <end position="210"/>
    </location>
</feature>
<comment type="caution">
    <text evidence="4">The sequence shown here is derived from an EMBL/GenBank/DDBJ whole genome shotgun (WGS) entry which is preliminary data.</text>
</comment>
<dbReference type="InterPro" id="IPR009014">
    <property type="entry name" value="Transketo_C/PFOR_II"/>
</dbReference>
<dbReference type="SUPFAM" id="SSF52518">
    <property type="entry name" value="Thiamin diphosphate-binding fold (THDP-binding)"/>
    <property type="match status" value="1"/>
</dbReference>
<evidence type="ECO:0000259" key="2">
    <source>
        <dbReference type="Pfam" id="PF01558"/>
    </source>
</evidence>
<dbReference type="GO" id="GO:0016903">
    <property type="term" value="F:oxidoreductase activity, acting on the aldehyde or oxo group of donors"/>
    <property type="evidence" value="ECO:0007669"/>
    <property type="project" value="InterPro"/>
</dbReference>
<reference evidence="4 5" key="1">
    <citation type="submission" date="2018-03" db="EMBL/GenBank/DDBJ databases">
        <title>Genomic Encyclopedia of Archaeal and Bacterial Type Strains, Phase II (KMG-II): from individual species to whole genera.</title>
        <authorList>
            <person name="Goeker M."/>
        </authorList>
    </citation>
    <scope>NUCLEOTIDE SEQUENCE [LARGE SCALE GENOMIC DNA]</scope>
    <source>
        <strain evidence="4 5">DSM 100214</strain>
    </source>
</reference>
<dbReference type="InterPro" id="IPR022367">
    <property type="entry name" value="2-oxoacid/accept_OxRdtase_asu"/>
</dbReference>
<keyword evidence="1" id="KW-0560">Oxidoreductase</keyword>
<dbReference type="RefSeq" id="WP_110310496.1">
    <property type="nucleotide sequence ID" value="NZ_QICL01000010.1"/>
</dbReference>
<evidence type="ECO:0000313" key="5">
    <source>
        <dbReference type="Proteomes" id="UP000247973"/>
    </source>
</evidence>
<organism evidence="4 5">
    <name type="scientific">Dysgonomonas alginatilytica</name>
    <dbReference type="NCBI Taxonomy" id="1605892"/>
    <lineage>
        <taxon>Bacteria</taxon>
        <taxon>Pseudomonadati</taxon>
        <taxon>Bacteroidota</taxon>
        <taxon>Bacteroidia</taxon>
        <taxon>Bacteroidales</taxon>
        <taxon>Dysgonomonadaceae</taxon>
        <taxon>Dysgonomonas</taxon>
    </lineage>
</organism>
<proteinExistence type="predicted"/>
<dbReference type="Gene3D" id="3.40.50.970">
    <property type="match status" value="1"/>
</dbReference>
<protein>
    <submittedName>
        <fullName evidence="4">2-oxoglutarate ferredoxin oxidoreductase subunit alpha</fullName>
    </submittedName>
</protein>
<dbReference type="Proteomes" id="UP000247973">
    <property type="component" value="Unassembled WGS sequence"/>
</dbReference>
<dbReference type="Pfam" id="PF01855">
    <property type="entry name" value="POR_N"/>
    <property type="match status" value="1"/>
</dbReference>
<dbReference type="NCBIfam" id="TIGR03710">
    <property type="entry name" value="OAFO_sf"/>
    <property type="match status" value="1"/>
</dbReference>
<sequence length="614" mass="67005">MLEKIQVNDVQDIVIRFSGDSGDGMQLSGTLFSNLSAILGNQISTFPDFPAEIRAPQGTLSGVSGFQMHIGTQVYNSGDKADVLVAMNPAALKVNANQLKTNSIILVDTDSFQKRDLEKALFKTEDPFLELGLTTQQIVAIPITTLTKDSLAAFELDMKSKIRCKNMFALGVVCWLFNRPIDIVNEMLSTKFSKKPVLADANLQVLANGYNYGHNTSLSVSSYRVDTLQMDKGYYMDVNGNSATAFGLIAAAEKANLQLFLGSYPITPATDILHELVKRKDLGVKVVQAEDEIAGICIAIGASFAGSLAVTSTSGPGLALKGEAIGLAVMAELPLVIVDVQRGGPSTGLPTKTEQTDLRQALYGRNGESPIVVIAGSSPTNCFDTAYWASKIALEHITPVILLTDSYIANGSSSWKIPNMEEYPSIKPNDISLYTGDEWTVAARNEDNYARYWAPAGTEGYTHRIGGLERDYFTGAISTDPDNHQKMVDTRQAKIDRIADFIPELEVLGDTDSKTLVVGWGGTYGHLREAVEEMSKGENKVALAHFNFISPLPRNTESVLRKYDKIIVAEQNNGQFAGYLSEKFNNLPMIKYNKVNGQPFVVSDLIDFFTQEIK</sequence>
<gene>
    <name evidence="4" type="ORF">CLV62_11013</name>
</gene>
<evidence type="ECO:0000259" key="3">
    <source>
        <dbReference type="Pfam" id="PF01855"/>
    </source>
</evidence>
<dbReference type="GO" id="GO:0006979">
    <property type="term" value="P:response to oxidative stress"/>
    <property type="evidence" value="ECO:0007669"/>
    <property type="project" value="TreeGrafter"/>
</dbReference>
<dbReference type="AlphaFoldDB" id="A0A2V3PNW8"/>
<dbReference type="InterPro" id="IPR002880">
    <property type="entry name" value="Pyrv_Fd/Flavodoxin_OxRdtase_N"/>
</dbReference>
<accession>A0A2V3PNW8</accession>
<dbReference type="InterPro" id="IPR019752">
    <property type="entry name" value="Pyrv/ketoisovalerate_OxRed_cat"/>
</dbReference>
<dbReference type="Pfam" id="PF01558">
    <property type="entry name" value="POR"/>
    <property type="match status" value="1"/>
</dbReference>
<evidence type="ECO:0000313" key="4">
    <source>
        <dbReference type="EMBL" id="PXV64370.1"/>
    </source>
</evidence>
<dbReference type="InterPro" id="IPR050722">
    <property type="entry name" value="Pyruvate:ferred/Flavod_OxRd"/>
</dbReference>
<dbReference type="FunFam" id="3.40.50.970:FF:000022">
    <property type="entry name" value="2-oxoglutarate ferredoxin oxidoreductase alpha subunit"/>
    <property type="match status" value="1"/>
</dbReference>
<dbReference type="SUPFAM" id="SSF52922">
    <property type="entry name" value="TK C-terminal domain-like"/>
    <property type="match status" value="1"/>
</dbReference>
<dbReference type="PANTHER" id="PTHR32154:SF20">
    <property type="entry name" value="2-OXOGLUTARATE OXIDOREDUCTASE SUBUNIT KORA"/>
    <property type="match status" value="1"/>
</dbReference>
<dbReference type="InterPro" id="IPR002869">
    <property type="entry name" value="Pyrv_flavodox_OxRed_cen"/>
</dbReference>
<dbReference type="EMBL" id="QICL01000010">
    <property type="protein sequence ID" value="PXV64370.1"/>
    <property type="molecule type" value="Genomic_DNA"/>
</dbReference>
<dbReference type="Gene3D" id="3.40.920.10">
    <property type="entry name" value="Pyruvate-ferredoxin oxidoreductase, PFOR, domain III"/>
    <property type="match status" value="1"/>
</dbReference>